<protein>
    <recommendedName>
        <fullName evidence="3">AB hydrolase-1 domain-containing protein</fullName>
    </recommendedName>
</protein>
<dbReference type="Gene3D" id="3.40.50.1820">
    <property type="entry name" value="alpha/beta hydrolase"/>
    <property type="match status" value="1"/>
</dbReference>
<dbReference type="HOGENOM" id="CLU_020336_7_0_1"/>
<evidence type="ECO:0000256" key="1">
    <source>
        <dbReference type="ARBA" id="ARBA00022801"/>
    </source>
</evidence>
<dbReference type="SUPFAM" id="SSF53474">
    <property type="entry name" value="alpha/beta-Hydrolases"/>
    <property type="match status" value="1"/>
</dbReference>
<feature type="domain" description="AB hydrolase-1" evidence="3">
    <location>
        <begin position="38"/>
        <end position="308"/>
    </location>
</feature>
<dbReference type="InterPro" id="IPR000073">
    <property type="entry name" value="AB_hydrolase_1"/>
</dbReference>
<reference evidence="5" key="1">
    <citation type="journal article" date="2014" name="Proc. Natl. Acad. Sci. U.S.A.">
        <title>Extensive sampling of basidiomycete genomes demonstrates inadequacy of the white-rot/brown-rot paradigm for wood decay fungi.</title>
        <authorList>
            <person name="Riley R."/>
            <person name="Salamov A.A."/>
            <person name="Brown D.W."/>
            <person name="Nagy L.G."/>
            <person name="Floudas D."/>
            <person name="Held B.W."/>
            <person name="Levasseur A."/>
            <person name="Lombard V."/>
            <person name="Morin E."/>
            <person name="Otillar R."/>
            <person name="Lindquist E.A."/>
            <person name="Sun H."/>
            <person name="LaButti K.M."/>
            <person name="Schmutz J."/>
            <person name="Jabbour D."/>
            <person name="Luo H."/>
            <person name="Baker S.E."/>
            <person name="Pisabarro A.G."/>
            <person name="Walton J.D."/>
            <person name="Blanchette R.A."/>
            <person name="Henrissat B."/>
            <person name="Martin F."/>
            <person name="Cullen D."/>
            <person name="Hibbett D.S."/>
            <person name="Grigoriev I.V."/>
        </authorList>
    </citation>
    <scope>NUCLEOTIDE SEQUENCE [LARGE SCALE GENOMIC DNA]</scope>
    <source>
        <strain evidence="5">FD-172 SS1</strain>
    </source>
</reference>
<accession>A0A067M2G0</accession>
<dbReference type="Proteomes" id="UP000027195">
    <property type="component" value="Unassembled WGS sequence"/>
</dbReference>
<dbReference type="STRING" id="930990.A0A067M2G0"/>
<dbReference type="PRINTS" id="PR00412">
    <property type="entry name" value="EPOXHYDRLASE"/>
</dbReference>
<dbReference type="OrthoDB" id="284184at2759"/>
<dbReference type="AlphaFoldDB" id="A0A067M2G0"/>
<dbReference type="EMBL" id="KL198085">
    <property type="protein sequence ID" value="KDQ08875.1"/>
    <property type="molecule type" value="Genomic_DNA"/>
</dbReference>
<dbReference type="InParanoid" id="A0A067M2G0"/>
<keyword evidence="5" id="KW-1185">Reference proteome</keyword>
<proteinExistence type="inferred from homology"/>
<evidence type="ECO:0000313" key="5">
    <source>
        <dbReference type="Proteomes" id="UP000027195"/>
    </source>
</evidence>
<evidence type="ECO:0000259" key="3">
    <source>
        <dbReference type="Pfam" id="PF00561"/>
    </source>
</evidence>
<evidence type="ECO:0000313" key="4">
    <source>
        <dbReference type="EMBL" id="KDQ08875.1"/>
    </source>
</evidence>
<dbReference type="InterPro" id="IPR000639">
    <property type="entry name" value="Epox_hydrolase-like"/>
</dbReference>
<dbReference type="PANTHER" id="PTHR43329">
    <property type="entry name" value="EPOXIDE HYDROLASE"/>
    <property type="match status" value="1"/>
</dbReference>
<name>A0A067M2G0_BOTB1</name>
<organism evidence="4 5">
    <name type="scientific">Botryobasidium botryosum (strain FD-172 SS1)</name>
    <dbReference type="NCBI Taxonomy" id="930990"/>
    <lineage>
        <taxon>Eukaryota</taxon>
        <taxon>Fungi</taxon>
        <taxon>Dikarya</taxon>
        <taxon>Basidiomycota</taxon>
        <taxon>Agaricomycotina</taxon>
        <taxon>Agaricomycetes</taxon>
        <taxon>Cantharellales</taxon>
        <taxon>Botryobasidiaceae</taxon>
        <taxon>Botryobasidium</taxon>
    </lineage>
</organism>
<dbReference type="InterPro" id="IPR029058">
    <property type="entry name" value="AB_hydrolase_fold"/>
</dbReference>
<keyword evidence="1" id="KW-0378">Hydrolase</keyword>
<dbReference type="Pfam" id="PF00561">
    <property type="entry name" value="Abhydrolase_1"/>
    <property type="match status" value="1"/>
</dbReference>
<comment type="similarity">
    <text evidence="2">Belongs to the AB hydrolase superfamily. Epoxide hydrolase family.</text>
</comment>
<dbReference type="GO" id="GO:0016787">
    <property type="term" value="F:hydrolase activity"/>
    <property type="evidence" value="ECO:0007669"/>
    <property type="project" value="UniProtKB-KW"/>
</dbReference>
<dbReference type="PRINTS" id="PR00111">
    <property type="entry name" value="ABHYDROLASE"/>
</dbReference>
<evidence type="ECO:0000256" key="2">
    <source>
        <dbReference type="ARBA" id="ARBA00038334"/>
    </source>
</evidence>
<sequence>MNPSDPSSFHHRIEKLSTGHTYHFVDQVPENYSPETTPTLLLVHGFPEFWYTWRYQIGPWVRKRWRVVAPDMIGYGQTEKPSDLQSYTSKSICDDLAALLDCIGVSKAVLIGHDWGAHNLWRFCLWHPDRVRAMIAFAIPFFPPSPDYIETPELVKLIPDFGYRLYFEDAKSTKEIEDNLSAFFTITYRRPRDGISITKEGDIEKFVTGQTPLPPQSDLLEPQEWQYCLETFSGAMDGPLSYYRAAKLNFEDEKRASLPSHLSADIPALFIHPTFDPTCNSEVLARSKKLVPTLEIIPFEGSGHWVMTERKGESAEVVIRWINSL</sequence>
<gene>
    <name evidence="4" type="ORF">BOTBODRAFT_179509</name>
</gene>